<dbReference type="EMBL" id="CP158375">
    <property type="protein sequence ID" value="XDO95948.1"/>
    <property type="molecule type" value="Genomic_DNA"/>
</dbReference>
<dbReference type="Gene3D" id="1.10.10.2520">
    <property type="entry name" value="Cell wall hydrolase SleB, domain 1"/>
    <property type="match status" value="1"/>
</dbReference>
<keyword evidence="3" id="KW-0378">Hydrolase</keyword>
<dbReference type="Pfam" id="PF07486">
    <property type="entry name" value="Hydrolase_2"/>
    <property type="match status" value="1"/>
</dbReference>
<evidence type="ECO:0000259" key="2">
    <source>
        <dbReference type="Pfam" id="PF07486"/>
    </source>
</evidence>
<protein>
    <submittedName>
        <fullName evidence="3">Cell wall hydrolase</fullName>
    </submittedName>
</protein>
<feature type="domain" description="Cell wall hydrolase SleB" evidence="2">
    <location>
        <begin position="136"/>
        <end position="244"/>
    </location>
</feature>
<name>A0AB39KRA2_9CAUL</name>
<evidence type="ECO:0000256" key="1">
    <source>
        <dbReference type="SAM" id="MobiDB-lite"/>
    </source>
</evidence>
<organism evidence="3">
    <name type="scientific">Caulobacter sp. 73W</name>
    <dbReference type="NCBI Taxonomy" id="3161137"/>
    <lineage>
        <taxon>Bacteria</taxon>
        <taxon>Pseudomonadati</taxon>
        <taxon>Pseudomonadota</taxon>
        <taxon>Alphaproteobacteria</taxon>
        <taxon>Caulobacterales</taxon>
        <taxon>Caulobacteraceae</taxon>
        <taxon>Caulobacter</taxon>
    </lineage>
</organism>
<dbReference type="RefSeq" id="WP_369058805.1">
    <property type="nucleotide sequence ID" value="NZ_CP158375.1"/>
</dbReference>
<reference evidence="3" key="1">
    <citation type="submission" date="2024-06" db="EMBL/GenBank/DDBJ databases">
        <title>Caulobacter inopinatus, sp. nov.</title>
        <authorList>
            <person name="Donachie S.P."/>
        </authorList>
    </citation>
    <scope>NUCLEOTIDE SEQUENCE</scope>
    <source>
        <strain evidence="3">73W</strain>
    </source>
</reference>
<dbReference type="GO" id="GO:0016787">
    <property type="term" value="F:hydrolase activity"/>
    <property type="evidence" value="ECO:0007669"/>
    <property type="project" value="UniProtKB-KW"/>
</dbReference>
<sequence length="373" mass="40369">MAGLGACASRYYLARGTGKSQGVAATARGLSDRAFGRLTADMDDAALSVARRHDTVPRLDYWGRVPGWERLDLKTLPTLSLTTVDFDTARKINAFKAASPLPLAPARPFVLKAGGAERDRALQCLSQAVYFEAAYEPLEGQQAVAQTVLNRMRHPGYPKSVCGVVFEGSQRVTGCQFSFTCDGSLARPLNPVLYAQAQSVARRALNGFVLKSVGTATHYHADYVAPYWAPTLVKLRQIGAHIFYRWTGPAGEPAAFTGRYAGGELKLTQAVLTGFDARIQNPTPDTLVIDGKAVATKTVTIPGPTGRIEVVQVPDANAPDGMRTRVRTTLAGRRQATPEEMEQINARLKALEERMRPPAEPAATEPKPQPQPQ</sequence>
<accession>A0AB39KRA2</accession>
<proteinExistence type="predicted"/>
<feature type="region of interest" description="Disordered" evidence="1">
    <location>
        <begin position="350"/>
        <end position="373"/>
    </location>
</feature>
<dbReference type="InterPro" id="IPR011105">
    <property type="entry name" value="Cell_wall_hydrolase_SleB"/>
</dbReference>
<gene>
    <name evidence="3" type="ORF">ABOZ73_14275</name>
</gene>
<evidence type="ECO:0000313" key="3">
    <source>
        <dbReference type="EMBL" id="XDO95948.1"/>
    </source>
</evidence>
<dbReference type="InterPro" id="IPR042047">
    <property type="entry name" value="SleB_dom1"/>
</dbReference>
<dbReference type="AlphaFoldDB" id="A0AB39KRA2"/>